<dbReference type="AlphaFoldDB" id="L1K1B1"/>
<evidence type="ECO:0000256" key="3">
    <source>
        <dbReference type="ARBA" id="ARBA00022898"/>
    </source>
</evidence>
<dbReference type="PANTHER" id="PTHR43500:SF1">
    <property type="entry name" value="CYSTATHIONINE BETA-LYASE-RELATED"/>
    <property type="match status" value="1"/>
</dbReference>
<evidence type="ECO:0000256" key="2">
    <source>
        <dbReference type="ARBA" id="ARBA00009077"/>
    </source>
</evidence>
<keyword evidence="4" id="KW-0456">Lyase</keyword>
<dbReference type="InterPro" id="IPR015424">
    <property type="entry name" value="PyrdxlP-dep_Trfase"/>
</dbReference>
<comment type="catalytic activity">
    <reaction evidence="5">
        <text>L,L-cystathionine + H2O = L-homocysteine + pyruvate + NH4(+)</text>
        <dbReference type="Rhea" id="RHEA:13965"/>
        <dbReference type="ChEBI" id="CHEBI:15361"/>
        <dbReference type="ChEBI" id="CHEBI:15377"/>
        <dbReference type="ChEBI" id="CHEBI:28938"/>
        <dbReference type="ChEBI" id="CHEBI:58161"/>
        <dbReference type="ChEBI" id="CHEBI:58199"/>
    </reaction>
</comment>
<dbReference type="OMA" id="SVTMEFP"/>
<proteinExistence type="inferred from homology"/>
<dbReference type="HOGENOM" id="CLU_018986_5_1_1"/>
<gene>
    <name evidence="8" type="ORF">GUITHDRAFT_132564</name>
</gene>
<evidence type="ECO:0000256" key="5">
    <source>
        <dbReference type="ARBA" id="ARBA00047517"/>
    </source>
</evidence>
<dbReference type="eggNOG" id="KOG0053">
    <property type="taxonomic scope" value="Eukaryota"/>
</dbReference>
<dbReference type="Gene3D" id="3.40.640.10">
    <property type="entry name" value="Type I PLP-dependent aspartate aminotransferase-like (Major domain)"/>
    <property type="match status" value="1"/>
</dbReference>
<keyword evidence="7" id="KW-0732">Signal</keyword>
<dbReference type="Proteomes" id="UP000011087">
    <property type="component" value="Unassembled WGS sequence"/>
</dbReference>
<evidence type="ECO:0000313" key="9">
    <source>
        <dbReference type="EnsemblProtists" id="EKX54168"/>
    </source>
</evidence>
<dbReference type="PaxDb" id="55529-EKX54168"/>
<dbReference type="PANTHER" id="PTHR43500">
    <property type="entry name" value="CYSTATHIONINE BETA-LYASE-RELATED"/>
    <property type="match status" value="1"/>
</dbReference>
<dbReference type="GO" id="GO:0030170">
    <property type="term" value="F:pyridoxal phosphate binding"/>
    <property type="evidence" value="ECO:0007669"/>
    <property type="project" value="InterPro"/>
</dbReference>
<feature type="chain" id="PRO_5008772030" description="Cystathionine beta-lyase" evidence="7">
    <location>
        <begin position="17"/>
        <end position="469"/>
    </location>
</feature>
<evidence type="ECO:0000313" key="8">
    <source>
        <dbReference type="EMBL" id="EKX54168.1"/>
    </source>
</evidence>
<reference evidence="8 10" key="1">
    <citation type="journal article" date="2012" name="Nature">
        <title>Algal genomes reveal evolutionary mosaicism and the fate of nucleomorphs.</title>
        <authorList>
            <consortium name="DOE Joint Genome Institute"/>
            <person name="Curtis B.A."/>
            <person name="Tanifuji G."/>
            <person name="Burki F."/>
            <person name="Gruber A."/>
            <person name="Irimia M."/>
            <person name="Maruyama S."/>
            <person name="Arias M.C."/>
            <person name="Ball S.G."/>
            <person name="Gile G.H."/>
            <person name="Hirakawa Y."/>
            <person name="Hopkins J.F."/>
            <person name="Kuo A."/>
            <person name="Rensing S.A."/>
            <person name="Schmutz J."/>
            <person name="Symeonidi A."/>
            <person name="Elias M."/>
            <person name="Eveleigh R.J."/>
            <person name="Herman E.K."/>
            <person name="Klute M.J."/>
            <person name="Nakayama T."/>
            <person name="Obornik M."/>
            <person name="Reyes-Prieto A."/>
            <person name="Armbrust E.V."/>
            <person name="Aves S.J."/>
            <person name="Beiko R.G."/>
            <person name="Coutinho P."/>
            <person name="Dacks J.B."/>
            <person name="Durnford D.G."/>
            <person name="Fast N.M."/>
            <person name="Green B.R."/>
            <person name="Grisdale C.J."/>
            <person name="Hempel F."/>
            <person name="Henrissat B."/>
            <person name="Hoppner M.P."/>
            <person name="Ishida K."/>
            <person name="Kim E."/>
            <person name="Koreny L."/>
            <person name="Kroth P.G."/>
            <person name="Liu Y."/>
            <person name="Malik S.B."/>
            <person name="Maier U.G."/>
            <person name="McRose D."/>
            <person name="Mock T."/>
            <person name="Neilson J.A."/>
            <person name="Onodera N.T."/>
            <person name="Poole A.M."/>
            <person name="Pritham E.J."/>
            <person name="Richards T.A."/>
            <person name="Rocap G."/>
            <person name="Roy S.W."/>
            <person name="Sarai C."/>
            <person name="Schaack S."/>
            <person name="Shirato S."/>
            <person name="Slamovits C.H."/>
            <person name="Spencer D.F."/>
            <person name="Suzuki S."/>
            <person name="Worden A.Z."/>
            <person name="Zauner S."/>
            <person name="Barry K."/>
            <person name="Bell C."/>
            <person name="Bharti A.K."/>
            <person name="Crow J.A."/>
            <person name="Grimwood J."/>
            <person name="Kramer R."/>
            <person name="Lindquist E."/>
            <person name="Lucas S."/>
            <person name="Salamov A."/>
            <person name="McFadden G.I."/>
            <person name="Lane C.E."/>
            <person name="Keeling P.J."/>
            <person name="Gray M.W."/>
            <person name="Grigoriev I.V."/>
            <person name="Archibald J.M."/>
        </authorList>
    </citation>
    <scope>NUCLEOTIDE SEQUENCE</scope>
    <source>
        <strain evidence="8 10">CCMP2712</strain>
    </source>
</reference>
<dbReference type="InterPro" id="IPR015422">
    <property type="entry name" value="PyrdxlP-dep_Trfase_small"/>
</dbReference>
<keyword evidence="3 6" id="KW-0663">Pyridoxal phosphate</keyword>
<dbReference type="STRING" id="905079.L1K1B1"/>
<evidence type="ECO:0000256" key="4">
    <source>
        <dbReference type="ARBA" id="ARBA00023239"/>
    </source>
</evidence>
<keyword evidence="10" id="KW-1185">Reference proteome</keyword>
<dbReference type="InterPro" id="IPR000277">
    <property type="entry name" value="Cys/Met-Metab_PyrdxlP-dep_enz"/>
</dbReference>
<dbReference type="RefSeq" id="XP_005841148.1">
    <property type="nucleotide sequence ID" value="XM_005841091.1"/>
</dbReference>
<feature type="signal peptide" evidence="7">
    <location>
        <begin position="1"/>
        <end position="16"/>
    </location>
</feature>
<accession>L1K1B1</accession>
<name>L1K1B1_GUITC</name>
<dbReference type="InterPro" id="IPR006233">
    <property type="entry name" value="Cys_b_lyase_bac"/>
</dbReference>
<dbReference type="Pfam" id="PF01053">
    <property type="entry name" value="Cys_Met_Meta_PP"/>
    <property type="match status" value="1"/>
</dbReference>
<dbReference type="GeneID" id="17310611"/>
<dbReference type="SUPFAM" id="SSF53383">
    <property type="entry name" value="PLP-dependent transferases"/>
    <property type="match status" value="1"/>
</dbReference>
<reference evidence="9" key="3">
    <citation type="submission" date="2015-06" db="UniProtKB">
        <authorList>
            <consortium name="EnsemblProtists"/>
        </authorList>
    </citation>
    <scope>IDENTIFICATION</scope>
</reference>
<evidence type="ECO:0000313" key="10">
    <source>
        <dbReference type="Proteomes" id="UP000011087"/>
    </source>
</evidence>
<dbReference type="InterPro" id="IPR015421">
    <property type="entry name" value="PyrdxlP-dep_Trfase_major"/>
</dbReference>
<dbReference type="OrthoDB" id="1679at2759"/>
<evidence type="ECO:0008006" key="11">
    <source>
        <dbReference type="Google" id="ProtNLM"/>
    </source>
</evidence>
<evidence type="ECO:0000256" key="7">
    <source>
        <dbReference type="SAM" id="SignalP"/>
    </source>
</evidence>
<comment type="cofactor">
    <cofactor evidence="1 6">
        <name>pyridoxal 5'-phosphate</name>
        <dbReference type="ChEBI" id="CHEBI:597326"/>
    </cofactor>
</comment>
<comment type="similarity">
    <text evidence="2 6">Belongs to the trans-sulfuration enzymes family.</text>
</comment>
<dbReference type="GO" id="GO:0047804">
    <property type="term" value="F:cysteine-S-conjugate beta-lyase activity"/>
    <property type="evidence" value="ECO:0007669"/>
    <property type="project" value="InterPro"/>
</dbReference>
<sequence length="469" mass="51633">MMKLLLLLLTVSSLWPAPCPGLLVQRPLPWRTSSMWRGGGMESAIALRMSGDENHSSMRITGKGDSMREYKLRTKVARGGQQLDGWTTDPLGRSFVNPPVYRASTITYPSMSALREALKDYPFRGLSYGRHGTPTSFALEEAFAILEGGDNACVVSSGLAAINAGAPSSIARAPVMCRAHAAILAFVSAGDHILVSKETLFLLLVSDGVYDPTRGFCDKFLKRFGVSTTYFDPLSTGEELGNAIQPNTRVLFLESPSSLSFEIHDFEALTRVARERNVVVVADNTYGPGLFRPMEWGAHVSINAATKYISGHSDVMIGLLACSKDTYRRVKRSVQQLGCPAGPDDCYLALRGFRTLSVRMKAHEEHHLWQKYFSGSSGLFTFQLKDVFSQEQVDTFCDSLSLFEIGYSWGGYESLVLPCDISSVRSVVPWEYGDGYGATIRLHIGLEDVEDLIQDLQRAFEMMGAPGKE</sequence>
<protein>
    <recommendedName>
        <fullName evidence="11">Cystathionine beta-lyase</fullName>
    </recommendedName>
</protein>
<dbReference type="Gene3D" id="3.90.1150.10">
    <property type="entry name" value="Aspartate Aminotransferase, domain 1"/>
    <property type="match status" value="1"/>
</dbReference>
<dbReference type="EMBL" id="JH992968">
    <property type="protein sequence ID" value="EKX54168.1"/>
    <property type="molecule type" value="Genomic_DNA"/>
</dbReference>
<evidence type="ECO:0000256" key="6">
    <source>
        <dbReference type="RuleBase" id="RU362118"/>
    </source>
</evidence>
<dbReference type="EnsemblProtists" id="EKX54168">
    <property type="protein sequence ID" value="EKX54168"/>
    <property type="gene ID" value="GUITHDRAFT_132564"/>
</dbReference>
<evidence type="ECO:0000256" key="1">
    <source>
        <dbReference type="ARBA" id="ARBA00001933"/>
    </source>
</evidence>
<dbReference type="KEGG" id="gtt:GUITHDRAFT_132564"/>
<dbReference type="GO" id="GO:0019450">
    <property type="term" value="P:L-cysteine catabolic process to pyruvate"/>
    <property type="evidence" value="ECO:0007669"/>
    <property type="project" value="TreeGrafter"/>
</dbReference>
<organism evidence="8">
    <name type="scientific">Guillardia theta (strain CCMP2712)</name>
    <name type="common">Cryptophyte</name>
    <dbReference type="NCBI Taxonomy" id="905079"/>
    <lineage>
        <taxon>Eukaryota</taxon>
        <taxon>Cryptophyceae</taxon>
        <taxon>Pyrenomonadales</taxon>
        <taxon>Geminigeraceae</taxon>
        <taxon>Guillardia</taxon>
    </lineage>
</organism>
<dbReference type="GO" id="GO:0019346">
    <property type="term" value="P:transsulfuration"/>
    <property type="evidence" value="ECO:0007669"/>
    <property type="project" value="InterPro"/>
</dbReference>
<reference evidence="10" key="2">
    <citation type="submission" date="2012-11" db="EMBL/GenBank/DDBJ databases">
        <authorList>
            <person name="Kuo A."/>
            <person name="Curtis B.A."/>
            <person name="Tanifuji G."/>
            <person name="Burki F."/>
            <person name="Gruber A."/>
            <person name="Irimia M."/>
            <person name="Maruyama S."/>
            <person name="Arias M.C."/>
            <person name="Ball S.G."/>
            <person name="Gile G.H."/>
            <person name="Hirakawa Y."/>
            <person name="Hopkins J.F."/>
            <person name="Rensing S.A."/>
            <person name="Schmutz J."/>
            <person name="Symeonidi A."/>
            <person name="Elias M."/>
            <person name="Eveleigh R.J."/>
            <person name="Herman E.K."/>
            <person name="Klute M.J."/>
            <person name="Nakayama T."/>
            <person name="Obornik M."/>
            <person name="Reyes-Prieto A."/>
            <person name="Armbrust E.V."/>
            <person name="Aves S.J."/>
            <person name="Beiko R.G."/>
            <person name="Coutinho P."/>
            <person name="Dacks J.B."/>
            <person name="Durnford D.G."/>
            <person name="Fast N.M."/>
            <person name="Green B.R."/>
            <person name="Grisdale C."/>
            <person name="Hempe F."/>
            <person name="Henrissat B."/>
            <person name="Hoppner M.P."/>
            <person name="Ishida K.-I."/>
            <person name="Kim E."/>
            <person name="Koreny L."/>
            <person name="Kroth P.G."/>
            <person name="Liu Y."/>
            <person name="Malik S.-B."/>
            <person name="Maier U.G."/>
            <person name="McRose D."/>
            <person name="Mock T."/>
            <person name="Neilson J.A."/>
            <person name="Onodera N.T."/>
            <person name="Poole A.M."/>
            <person name="Pritham E.J."/>
            <person name="Richards T.A."/>
            <person name="Rocap G."/>
            <person name="Roy S.W."/>
            <person name="Sarai C."/>
            <person name="Schaack S."/>
            <person name="Shirato S."/>
            <person name="Slamovits C.H."/>
            <person name="Spencer D.F."/>
            <person name="Suzuki S."/>
            <person name="Worden A.Z."/>
            <person name="Zauner S."/>
            <person name="Barry K."/>
            <person name="Bell C."/>
            <person name="Bharti A.K."/>
            <person name="Crow J.A."/>
            <person name="Grimwood J."/>
            <person name="Kramer R."/>
            <person name="Lindquist E."/>
            <person name="Lucas S."/>
            <person name="Salamov A."/>
            <person name="McFadden G.I."/>
            <person name="Lane C.E."/>
            <person name="Keeling P.J."/>
            <person name="Gray M.W."/>
            <person name="Grigoriev I.V."/>
            <person name="Archibald J.M."/>
        </authorList>
    </citation>
    <scope>NUCLEOTIDE SEQUENCE</scope>
    <source>
        <strain evidence="10">CCMP2712</strain>
    </source>
</reference>